<comment type="caution">
    <text evidence="4">The sequence shown here is derived from an EMBL/GenBank/DDBJ whole genome shotgun (WGS) entry which is preliminary data.</text>
</comment>
<evidence type="ECO:0000256" key="2">
    <source>
        <dbReference type="ARBA" id="ARBA00023315"/>
    </source>
</evidence>
<dbReference type="RefSeq" id="WP_266122647.1">
    <property type="nucleotide sequence ID" value="NZ_JAJHNU010000001.1"/>
</dbReference>
<reference evidence="4" key="1">
    <citation type="submission" date="2021-11" db="EMBL/GenBank/DDBJ databases">
        <title>Draft genome sequence of Alcaligenes endophyticus type strain CCUG 75668T.</title>
        <authorList>
            <person name="Salva-Serra F."/>
            <person name="Duran R.E."/>
            <person name="Seeger M."/>
            <person name="Moore E.R.B."/>
            <person name="Jaen-Luchoro D."/>
        </authorList>
    </citation>
    <scope>NUCLEOTIDE SEQUENCE</scope>
    <source>
        <strain evidence="4">CCUG 75668</strain>
    </source>
</reference>
<evidence type="ECO:0000256" key="1">
    <source>
        <dbReference type="ARBA" id="ARBA00022679"/>
    </source>
</evidence>
<evidence type="ECO:0000259" key="3">
    <source>
        <dbReference type="PROSITE" id="PS51186"/>
    </source>
</evidence>
<dbReference type="PANTHER" id="PTHR43800:SF1">
    <property type="entry name" value="PEPTIDYL-LYSINE N-ACETYLTRANSFERASE YJAB"/>
    <property type="match status" value="1"/>
</dbReference>
<dbReference type="Pfam" id="PF13508">
    <property type="entry name" value="Acetyltransf_7"/>
    <property type="match status" value="1"/>
</dbReference>
<evidence type="ECO:0000313" key="4">
    <source>
        <dbReference type="EMBL" id="MDN4120017.1"/>
    </source>
</evidence>
<evidence type="ECO:0000313" key="5">
    <source>
        <dbReference type="Proteomes" id="UP001168613"/>
    </source>
</evidence>
<feature type="domain" description="N-acetyltransferase" evidence="3">
    <location>
        <begin position="1"/>
        <end position="145"/>
    </location>
</feature>
<keyword evidence="1" id="KW-0808">Transferase</keyword>
<organism evidence="4 5">
    <name type="scientific">Alcaligenes endophyticus</name>
    <dbReference type="NCBI Taxonomy" id="1929088"/>
    <lineage>
        <taxon>Bacteria</taxon>
        <taxon>Pseudomonadati</taxon>
        <taxon>Pseudomonadota</taxon>
        <taxon>Betaproteobacteria</taxon>
        <taxon>Burkholderiales</taxon>
        <taxon>Alcaligenaceae</taxon>
        <taxon>Alcaligenes</taxon>
    </lineage>
</organism>
<sequence length="145" mass="16096">MKIESAGKAEHQQLIQIWESSVRATHGFLAERDLLELKPLILEQYFNAVDLSIARSREGELLGFCGVSDSNIEMLFVAPKARGKGVGASLARHAIRTQGATRVDVNEQNEQALGFYQYLGFEVIGRSPLDGQGKPYPLLHMRLNT</sequence>
<keyword evidence="5" id="KW-1185">Reference proteome</keyword>
<dbReference type="EMBL" id="JAJHNU010000001">
    <property type="protein sequence ID" value="MDN4120017.1"/>
    <property type="molecule type" value="Genomic_DNA"/>
</dbReference>
<dbReference type="InterPro" id="IPR000182">
    <property type="entry name" value="GNAT_dom"/>
</dbReference>
<dbReference type="InterPro" id="IPR016181">
    <property type="entry name" value="Acyl_CoA_acyltransferase"/>
</dbReference>
<accession>A0ABT8EFM4</accession>
<dbReference type="Proteomes" id="UP001168613">
    <property type="component" value="Unassembled WGS sequence"/>
</dbReference>
<gene>
    <name evidence="4" type="ORF">LMS43_01815</name>
</gene>
<protein>
    <submittedName>
        <fullName evidence="4">Acetyltransferase</fullName>
    </submittedName>
</protein>
<dbReference type="SUPFAM" id="SSF55729">
    <property type="entry name" value="Acyl-CoA N-acyltransferases (Nat)"/>
    <property type="match status" value="1"/>
</dbReference>
<dbReference type="Gene3D" id="3.40.630.30">
    <property type="match status" value="1"/>
</dbReference>
<name>A0ABT8EFM4_9BURK</name>
<dbReference type="CDD" id="cd04301">
    <property type="entry name" value="NAT_SF"/>
    <property type="match status" value="1"/>
</dbReference>
<proteinExistence type="predicted"/>
<dbReference type="PROSITE" id="PS51186">
    <property type="entry name" value="GNAT"/>
    <property type="match status" value="1"/>
</dbReference>
<dbReference type="PANTHER" id="PTHR43800">
    <property type="entry name" value="PEPTIDYL-LYSINE N-ACETYLTRANSFERASE YJAB"/>
    <property type="match status" value="1"/>
</dbReference>
<keyword evidence="2" id="KW-0012">Acyltransferase</keyword>
<dbReference type="NCBIfam" id="NF007807">
    <property type="entry name" value="PRK10514.1"/>
    <property type="match status" value="1"/>
</dbReference>